<gene>
    <name evidence="1" type="ORF">CesoFtcFv8_005880</name>
</gene>
<name>A0AAN8CIF9_9TELE</name>
<proteinExistence type="predicted"/>
<sequence>MVPTSSPLKHSLWGSLLSQARSQVGESIKFMKWRNPLDSAQHLTKRTALMLPQTPPSPLRHMFSNLRDTQNVDGRIKHIQS</sequence>
<organism evidence="1 2">
    <name type="scientific">Champsocephalus esox</name>
    <name type="common">pike icefish</name>
    <dbReference type="NCBI Taxonomy" id="159716"/>
    <lineage>
        <taxon>Eukaryota</taxon>
        <taxon>Metazoa</taxon>
        <taxon>Chordata</taxon>
        <taxon>Craniata</taxon>
        <taxon>Vertebrata</taxon>
        <taxon>Euteleostomi</taxon>
        <taxon>Actinopterygii</taxon>
        <taxon>Neopterygii</taxon>
        <taxon>Teleostei</taxon>
        <taxon>Neoteleostei</taxon>
        <taxon>Acanthomorphata</taxon>
        <taxon>Eupercaria</taxon>
        <taxon>Perciformes</taxon>
        <taxon>Notothenioidei</taxon>
        <taxon>Channichthyidae</taxon>
        <taxon>Champsocephalus</taxon>
    </lineage>
</organism>
<evidence type="ECO:0000313" key="2">
    <source>
        <dbReference type="Proteomes" id="UP001335648"/>
    </source>
</evidence>
<dbReference type="EMBL" id="JAULUE010002050">
    <property type="protein sequence ID" value="KAK5904302.1"/>
    <property type="molecule type" value="Genomic_DNA"/>
</dbReference>
<reference evidence="1 2" key="1">
    <citation type="journal article" date="2023" name="Mol. Biol. Evol.">
        <title>Genomics of Secondarily Temperate Adaptation in the Only Non-Antarctic Icefish.</title>
        <authorList>
            <person name="Rivera-Colon A.G."/>
            <person name="Rayamajhi N."/>
            <person name="Minhas B.F."/>
            <person name="Madrigal G."/>
            <person name="Bilyk K.T."/>
            <person name="Yoon V."/>
            <person name="Hune M."/>
            <person name="Gregory S."/>
            <person name="Cheng C.H.C."/>
            <person name="Catchen J.M."/>
        </authorList>
    </citation>
    <scope>NUCLEOTIDE SEQUENCE [LARGE SCALE GENOMIC DNA]</scope>
    <source>
        <strain evidence="1">JC2023a</strain>
    </source>
</reference>
<keyword evidence="2" id="KW-1185">Reference proteome</keyword>
<dbReference type="Proteomes" id="UP001335648">
    <property type="component" value="Unassembled WGS sequence"/>
</dbReference>
<evidence type="ECO:0000313" key="1">
    <source>
        <dbReference type="EMBL" id="KAK5904302.1"/>
    </source>
</evidence>
<dbReference type="AlphaFoldDB" id="A0AAN8CIF9"/>
<accession>A0AAN8CIF9</accession>
<comment type="caution">
    <text evidence="1">The sequence shown here is derived from an EMBL/GenBank/DDBJ whole genome shotgun (WGS) entry which is preliminary data.</text>
</comment>
<protein>
    <submittedName>
        <fullName evidence="1">Uncharacterized protein</fullName>
    </submittedName>
</protein>